<feature type="region of interest" description="Disordered" evidence="2">
    <location>
        <begin position="465"/>
        <end position="490"/>
    </location>
</feature>
<evidence type="ECO:0000259" key="3">
    <source>
        <dbReference type="Pfam" id="PF00656"/>
    </source>
</evidence>
<dbReference type="GO" id="GO:0005737">
    <property type="term" value="C:cytoplasm"/>
    <property type="evidence" value="ECO:0007669"/>
    <property type="project" value="TreeGrafter"/>
</dbReference>
<reference evidence="4" key="1">
    <citation type="submission" date="2021-01" db="EMBL/GenBank/DDBJ databases">
        <authorList>
            <person name="Corre E."/>
            <person name="Pelletier E."/>
            <person name="Niang G."/>
            <person name="Scheremetjew M."/>
            <person name="Finn R."/>
            <person name="Kale V."/>
            <person name="Holt S."/>
            <person name="Cochrane G."/>
            <person name="Meng A."/>
            <person name="Brown T."/>
            <person name="Cohen L."/>
        </authorList>
    </citation>
    <scope>NUCLEOTIDE SEQUENCE</scope>
    <source>
        <strain evidence="4">LB1974</strain>
    </source>
</reference>
<dbReference type="InterPro" id="IPR011600">
    <property type="entry name" value="Pept_C14_caspase"/>
</dbReference>
<sequence length="659" mass="72467">MAHHGAHTADGRGPTKAVVVGCNYTSFPEARRLHGCVNDALFHFQFAKAAGFPPEHIKVLTDPVNHNDPNIPKAHLPTKHHLTSALQWLVDGARPGDVLYLFFAGYGSQVKDTRGAEIDGRRSCLVCSDHSPLDPSVIPADAIRAALAKAPAETSIFCVFDAGHCGTLLDLDVHVDSSKVCSLLVYEGGEKVYREATKRCSGDAWKDAQELKQHGASLATRCFPYVEFVGIKEGPQAQIAAHVLCLAASRDDQTAAEIIDHVPQGVLTSSILAAMQELGVQVFAESYGVFVERVSDTVAFTFMDQYPEITQMPQFGFTESIHPDDFGVLSCSWPHSEESGLTDRDVVDLGSPIEDDVAGPTKDFMQDLLLAYVATRRLIPYPVAQVIEFHVNRRKTAEEGTADAEVMLVSAALECEEQDGSMSRDFRWFECKRENSKWEIARLGPARSGLFSRCSLPDVLRAAPTTMGSSRVNRGPAGDARSTASKKTTRSARIAEGSGDLYACMDHLSRALLKDWEDVEMIGELYVILIETSQNMSEQSHMAVRKLLDSDAFWEPWRRHALMMRYCHWYKDVQRVAASNKEVESLFVNLAPPAEHAESAYKHRTRSPTDDAAQYEAHGAWYEVRAVKGKGIRSWDAYQSGEDQACSGAACAVAGCIPQ</sequence>
<gene>
    <name evidence="4" type="ORF">OMAR00294_LOCUS2486</name>
</gene>
<proteinExistence type="inferred from homology"/>
<dbReference type="InterPro" id="IPR050452">
    <property type="entry name" value="Metacaspase"/>
</dbReference>
<feature type="domain" description="Peptidase C14 caspase" evidence="3">
    <location>
        <begin position="16"/>
        <end position="313"/>
    </location>
</feature>
<dbReference type="GO" id="GO:0004197">
    <property type="term" value="F:cysteine-type endopeptidase activity"/>
    <property type="evidence" value="ECO:0007669"/>
    <property type="project" value="InterPro"/>
</dbReference>
<accession>A0A7S4GQ04</accession>
<dbReference type="PANTHER" id="PTHR48104:SF30">
    <property type="entry name" value="METACASPASE-1"/>
    <property type="match status" value="1"/>
</dbReference>
<dbReference type="GO" id="GO:0006508">
    <property type="term" value="P:proteolysis"/>
    <property type="evidence" value="ECO:0007669"/>
    <property type="project" value="InterPro"/>
</dbReference>
<dbReference type="EMBL" id="HBJB01003032">
    <property type="protein sequence ID" value="CAE0843412.1"/>
    <property type="molecule type" value="Transcribed_RNA"/>
</dbReference>
<evidence type="ECO:0000256" key="1">
    <source>
        <dbReference type="ARBA" id="ARBA00009005"/>
    </source>
</evidence>
<dbReference type="Pfam" id="PF00656">
    <property type="entry name" value="Peptidase_C14"/>
    <property type="match status" value="1"/>
</dbReference>
<evidence type="ECO:0000256" key="2">
    <source>
        <dbReference type="SAM" id="MobiDB-lite"/>
    </source>
</evidence>
<comment type="similarity">
    <text evidence="1">Belongs to the peptidase C14B family.</text>
</comment>
<dbReference type="PANTHER" id="PTHR48104">
    <property type="entry name" value="METACASPASE-4"/>
    <property type="match status" value="1"/>
</dbReference>
<name>A0A7S4GQ04_OXYMA</name>
<evidence type="ECO:0000313" key="4">
    <source>
        <dbReference type="EMBL" id="CAE0843412.1"/>
    </source>
</evidence>
<dbReference type="Gene3D" id="3.40.50.1460">
    <property type="match status" value="1"/>
</dbReference>
<protein>
    <recommendedName>
        <fullName evidence="3">Peptidase C14 caspase domain-containing protein</fullName>
    </recommendedName>
</protein>
<dbReference type="AlphaFoldDB" id="A0A7S4GQ04"/>
<organism evidence="4">
    <name type="scientific">Oxyrrhis marina</name>
    <name type="common">Dinoflagellate</name>
    <dbReference type="NCBI Taxonomy" id="2969"/>
    <lineage>
        <taxon>Eukaryota</taxon>
        <taxon>Sar</taxon>
        <taxon>Alveolata</taxon>
        <taxon>Dinophyceae</taxon>
        <taxon>Oxyrrhinales</taxon>
        <taxon>Oxyrrhinaceae</taxon>
        <taxon>Oxyrrhis</taxon>
    </lineage>
</organism>